<gene>
    <name evidence="7" type="ORF">GCM10008174_01340</name>
</gene>
<name>A0A9W6JLH4_9HYPH</name>
<accession>A0A9W6JLH4</accession>
<keyword evidence="3 6" id="KW-0812">Transmembrane</keyword>
<feature type="transmembrane region" description="Helical" evidence="6">
    <location>
        <begin position="468"/>
        <end position="489"/>
    </location>
</feature>
<evidence type="ECO:0000256" key="4">
    <source>
        <dbReference type="ARBA" id="ARBA00022989"/>
    </source>
</evidence>
<dbReference type="RefSeq" id="WP_271198916.1">
    <property type="nucleotide sequence ID" value="NZ_BSFL01000001.1"/>
</dbReference>
<feature type="transmembrane region" description="Helical" evidence="6">
    <location>
        <begin position="27"/>
        <end position="48"/>
    </location>
</feature>
<dbReference type="PANTHER" id="PTHR42770">
    <property type="entry name" value="AMINO ACID TRANSPORTER-RELATED"/>
    <property type="match status" value="1"/>
</dbReference>
<reference evidence="7" key="2">
    <citation type="submission" date="2023-01" db="EMBL/GenBank/DDBJ databases">
        <authorList>
            <person name="Sun Q."/>
            <person name="Evtushenko L."/>
        </authorList>
    </citation>
    <scope>NUCLEOTIDE SEQUENCE</scope>
    <source>
        <strain evidence="7">VKM B-2748</strain>
    </source>
</reference>
<dbReference type="InterPro" id="IPR050367">
    <property type="entry name" value="APC_superfamily"/>
</dbReference>
<dbReference type="Gene3D" id="1.20.1740.10">
    <property type="entry name" value="Amino acid/polyamine transporter I"/>
    <property type="match status" value="1"/>
</dbReference>
<sequence length="540" mass="57155">MTIALTDTAASADGSHQLKRSISWTGAFWVASGVPPLVLFSIGGIAGTTGTPAFAIWAASMMMGFLQSFVYAEIAGLFPNKSGGASIYGAAAWVRYAKPIAPLSVWCNWFAWSPVLSLGCSIAAGYILTAIAPDATSAIRTFTLFSGSLGPVSFSLNSAFFIGAALMLGTFAVQHRGILGTARVQKVVGVLVIVPLVIVGVAPLLQHGVNWSNFQPFVPLAEAYKPEPGAWNIPGWTLVLGGMFIAAWSTYGFETAICYTSEFKDPARDTFKAIFFSGLLCIAIFVIVPFTFQSELGLAGMLETPIVDGSGVAAALAHMVGGGPIIENALVMLMILALMLCLMTAMAGSSRTLYQGSVDGWLPKYLSYVNHHGAPTNAMWTDLGVNLVLLAIACADATSFFFILAVSNCGYIIFNFLNLNAGWIHRIDSGHIPRPYKAPTFIIALGAVFAFVNAVFMGAGAKVWNPNALWAGLITAALIIPVFFFRHYVQDKGKFPAQMLEDLQIGDAGGAMPKKAGALPYLTLAAGVAVVLIANAVFQF</sequence>
<feature type="transmembrane region" description="Helical" evidence="6">
    <location>
        <begin position="329"/>
        <end position="348"/>
    </location>
</feature>
<evidence type="ECO:0000256" key="6">
    <source>
        <dbReference type="SAM" id="Phobius"/>
    </source>
</evidence>
<feature type="transmembrane region" description="Helical" evidence="6">
    <location>
        <begin position="233"/>
        <end position="253"/>
    </location>
</feature>
<dbReference type="InterPro" id="IPR002293">
    <property type="entry name" value="AA/rel_permease1"/>
</dbReference>
<dbReference type="EMBL" id="BSFL01000001">
    <property type="protein sequence ID" value="GLK78393.1"/>
    <property type="molecule type" value="Genomic_DNA"/>
</dbReference>
<dbReference type="AlphaFoldDB" id="A0A9W6JLH4"/>
<feature type="transmembrane region" description="Helical" evidence="6">
    <location>
        <begin position="387"/>
        <end position="417"/>
    </location>
</feature>
<evidence type="ECO:0000256" key="2">
    <source>
        <dbReference type="ARBA" id="ARBA00022475"/>
    </source>
</evidence>
<keyword evidence="8" id="KW-1185">Reference proteome</keyword>
<dbReference type="GO" id="GO:0005886">
    <property type="term" value="C:plasma membrane"/>
    <property type="evidence" value="ECO:0007669"/>
    <property type="project" value="UniProtKB-SubCell"/>
</dbReference>
<comment type="subcellular location">
    <subcellularLocation>
        <location evidence="1">Cell membrane</location>
        <topology evidence="1">Multi-pass membrane protein</topology>
    </subcellularLocation>
</comment>
<keyword evidence="2" id="KW-1003">Cell membrane</keyword>
<evidence type="ECO:0000256" key="5">
    <source>
        <dbReference type="ARBA" id="ARBA00023136"/>
    </source>
</evidence>
<reference evidence="7" key="1">
    <citation type="journal article" date="2014" name="Int. J. Syst. Evol. Microbiol.">
        <title>Complete genome sequence of Corynebacterium casei LMG S-19264T (=DSM 44701T), isolated from a smear-ripened cheese.</title>
        <authorList>
            <consortium name="US DOE Joint Genome Institute (JGI-PGF)"/>
            <person name="Walter F."/>
            <person name="Albersmeier A."/>
            <person name="Kalinowski J."/>
            <person name="Ruckert C."/>
        </authorList>
    </citation>
    <scope>NUCLEOTIDE SEQUENCE</scope>
    <source>
        <strain evidence="7">VKM B-2748</strain>
    </source>
</reference>
<dbReference type="GO" id="GO:0022857">
    <property type="term" value="F:transmembrane transporter activity"/>
    <property type="evidence" value="ECO:0007669"/>
    <property type="project" value="InterPro"/>
</dbReference>
<dbReference type="Pfam" id="PF13520">
    <property type="entry name" value="AA_permease_2"/>
    <property type="match status" value="1"/>
</dbReference>
<feature type="transmembrane region" description="Helical" evidence="6">
    <location>
        <begin position="109"/>
        <end position="132"/>
    </location>
</feature>
<evidence type="ECO:0000256" key="3">
    <source>
        <dbReference type="ARBA" id="ARBA00022692"/>
    </source>
</evidence>
<feature type="transmembrane region" description="Helical" evidence="6">
    <location>
        <begin position="152"/>
        <end position="175"/>
    </location>
</feature>
<feature type="transmembrane region" description="Helical" evidence="6">
    <location>
        <begin position="273"/>
        <end position="292"/>
    </location>
</feature>
<keyword evidence="5 6" id="KW-0472">Membrane</keyword>
<feature type="transmembrane region" description="Helical" evidence="6">
    <location>
        <begin position="438"/>
        <end position="456"/>
    </location>
</feature>
<evidence type="ECO:0000313" key="7">
    <source>
        <dbReference type="EMBL" id="GLK78393.1"/>
    </source>
</evidence>
<keyword evidence="4 6" id="KW-1133">Transmembrane helix</keyword>
<comment type="caution">
    <text evidence="7">The sequence shown here is derived from an EMBL/GenBank/DDBJ whole genome shotgun (WGS) entry which is preliminary data.</text>
</comment>
<protein>
    <submittedName>
        <fullName evidence="7">Amino acid permease</fullName>
    </submittedName>
</protein>
<feature type="transmembrane region" description="Helical" evidence="6">
    <location>
        <begin position="518"/>
        <end position="538"/>
    </location>
</feature>
<dbReference type="PANTHER" id="PTHR42770:SF11">
    <property type="entry name" value="INNER MEMBRANE TRANSPORT PROTEIN YBAT"/>
    <property type="match status" value="1"/>
</dbReference>
<dbReference type="Proteomes" id="UP001143309">
    <property type="component" value="Unassembled WGS sequence"/>
</dbReference>
<dbReference type="PIRSF" id="PIRSF006060">
    <property type="entry name" value="AA_transporter"/>
    <property type="match status" value="1"/>
</dbReference>
<feature type="transmembrane region" description="Helical" evidence="6">
    <location>
        <begin position="187"/>
        <end position="205"/>
    </location>
</feature>
<evidence type="ECO:0000256" key="1">
    <source>
        <dbReference type="ARBA" id="ARBA00004651"/>
    </source>
</evidence>
<evidence type="ECO:0000313" key="8">
    <source>
        <dbReference type="Proteomes" id="UP001143309"/>
    </source>
</evidence>
<proteinExistence type="predicted"/>
<feature type="transmembrane region" description="Helical" evidence="6">
    <location>
        <begin position="54"/>
        <end position="72"/>
    </location>
</feature>
<organism evidence="7 8">
    <name type="scientific">Methylopila turkensis</name>
    <dbReference type="NCBI Taxonomy" id="1437816"/>
    <lineage>
        <taxon>Bacteria</taxon>
        <taxon>Pseudomonadati</taxon>
        <taxon>Pseudomonadota</taxon>
        <taxon>Alphaproteobacteria</taxon>
        <taxon>Hyphomicrobiales</taxon>
        <taxon>Methylopilaceae</taxon>
        <taxon>Methylopila</taxon>
    </lineage>
</organism>